<evidence type="ECO:0000256" key="1">
    <source>
        <dbReference type="SAM" id="SignalP"/>
    </source>
</evidence>
<evidence type="ECO:0008006" key="4">
    <source>
        <dbReference type="Google" id="ProtNLM"/>
    </source>
</evidence>
<sequence length="116" mass="12910">MNLTLSLTMSMTITLTMSYIASNGSFGRYDSNTSTICIHKKPLKIILPIPATPSSFAQRCSTWSLAGFARLLAMCQDGFIALTPFENTRPIIRLTSIRNFHRLMYISSRSVICGEP</sequence>
<protein>
    <recommendedName>
        <fullName evidence="4">Secreted protein</fullName>
    </recommendedName>
</protein>
<keyword evidence="3" id="KW-1185">Reference proteome</keyword>
<dbReference type="AlphaFoldDB" id="A0A8R1E7D7"/>
<proteinExistence type="predicted"/>
<keyword evidence="1" id="KW-0732">Signal</keyword>
<reference evidence="3" key="1">
    <citation type="submission" date="2010-08" db="EMBL/GenBank/DDBJ databases">
        <authorList>
            <consortium name="Caenorhabditis japonica Sequencing Consortium"/>
            <person name="Wilson R.K."/>
        </authorList>
    </citation>
    <scope>NUCLEOTIDE SEQUENCE [LARGE SCALE GENOMIC DNA]</scope>
    <source>
        <strain evidence="3">DF5081</strain>
    </source>
</reference>
<feature type="chain" id="PRO_5035825721" description="Secreted protein" evidence="1">
    <location>
        <begin position="19"/>
        <end position="116"/>
    </location>
</feature>
<evidence type="ECO:0000313" key="2">
    <source>
        <dbReference type="EnsemblMetazoa" id="CJA26963.1"/>
    </source>
</evidence>
<organism evidence="2 3">
    <name type="scientific">Caenorhabditis japonica</name>
    <dbReference type="NCBI Taxonomy" id="281687"/>
    <lineage>
        <taxon>Eukaryota</taxon>
        <taxon>Metazoa</taxon>
        <taxon>Ecdysozoa</taxon>
        <taxon>Nematoda</taxon>
        <taxon>Chromadorea</taxon>
        <taxon>Rhabditida</taxon>
        <taxon>Rhabditina</taxon>
        <taxon>Rhabditomorpha</taxon>
        <taxon>Rhabditoidea</taxon>
        <taxon>Rhabditidae</taxon>
        <taxon>Peloderinae</taxon>
        <taxon>Caenorhabditis</taxon>
    </lineage>
</organism>
<name>A0A8R1E7D7_CAEJA</name>
<dbReference type="Proteomes" id="UP000005237">
    <property type="component" value="Unassembled WGS sequence"/>
</dbReference>
<reference evidence="2" key="2">
    <citation type="submission" date="2022-06" db="UniProtKB">
        <authorList>
            <consortium name="EnsemblMetazoa"/>
        </authorList>
    </citation>
    <scope>IDENTIFICATION</scope>
    <source>
        <strain evidence="2">DF5081</strain>
    </source>
</reference>
<evidence type="ECO:0000313" key="3">
    <source>
        <dbReference type="Proteomes" id="UP000005237"/>
    </source>
</evidence>
<accession>A0A8R1E7D7</accession>
<dbReference type="EnsemblMetazoa" id="CJA26963.1">
    <property type="protein sequence ID" value="CJA26963.1"/>
    <property type="gene ID" value="WBGene00182535"/>
</dbReference>
<feature type="signal peptide" evidence="1">
    <location>
        <begin position="1"/>
        <end position="18"/>
    </location>
</feature>